<accession>A0ABQ9JDT5</accession>
<dbReference type="PANTHER" id="PTHR11802:SF3">
    <property type="entry name" value="RETINOID-INDUCIBLE SERINE CARBOXYPEPTIDASE"/>
    <property type="match status" value="1"/>
</dbReference>
<dbReference type="PRINTS" id="PR00724">
    <property type="entry name" value="CRBOXYPTASEC"/>
</dbReference>
<keyword evidence="3 7" id="KW-0645">Protease</keyword>
<evidence type="ECO:0000256" key="6">
    <source>
        <dbReference type="ARBA" id="ARBA00023180"/>
    </source>
</evidence>
<organism evidence="8 9">
    <name type="scientific">Molorchus minor</name>
    <dbReference type="NCBI Taxonomy" id="1323400"/>
    <lineage>
        <taxon>Eukaryota</taxon>
        <taxon>Metazoa</taxon>
        <taxon>Ecdysozoa</taxon>
        <taxon>Arthropoda</taxon>
        <taxon>Hexapoda</taxon>
        <taxon>Insecta</taxon>
        <taxon>Pterygota</taxon>
        <taxon>Neoptera</taxon>
        <taxon>Endopterygota</taxon>
        <taxon>Coleoptera</taxon>
        <taxon>Polyphaga</taxon>
        <taxon>Cucujiformia</taxon>
        <taxon>Chrysomeloidea</taxon>
        <taxon>Cerambycidae</taxon>
        <taxon>Lamiinae</taxon>
        <taxon>Monochamini</taxon>
        <taxon>Molorchus</taxon>
    </lineage>
</organism>
<keyword evidence="6" id="KW-0325">Glycoprotein</keyword>
<reference evidence="8" key="1">
    <citation type="journal article" date="2023" name="Insect Mol. Biol.">
        <title>Genome sequencing provides insights into the evolution of gene families encoding plant cell wall-degrading enzymes in longhorned beetles.</title>
        <authorList>
            <person name="Shin N.R."/>
            <person name="Okamura Y."/>
            <person name="Kirsch R."/>
            <person name="Pauchet Y."/>
        </authorList>
    </citation>
    <scope>NUCLEOTIDE SEQUENCE</scope>
    <source>
        <strain evidence="8">MMC_N1</strain>
    </source>
</reference>
<comment type="similarity">
    <text evidence="1 7">Belongs to the peptidase S10 family.</text>
</comment>
<evidence type="ECO:0000313" key="8">
    <source>
        <dbReference type="EMBL" id="KAJ8975562.1"/>
    </source>
</evidence>
<name>A0ABQ9JDT5_9CUCU</name>
<evidence type="ECO:0000256" key="2">
    <source>
        <dbReference type="ARBA" id="ARBA00022645"/>
    </source>
</evidence>
<gene>
    <name evidence="8" type="ORF">NQ317_000746</name>
</gene>
<evidence type="ECO:0000256" key="7">
    <source>
        <dbReference type="RuleBase" id="RU361156"/>
    </source>
</evidence>
<keyword evidence="5 7" id="KW-0378">Hydrolase</keyword>
<dbReference type="InterPro" id="IPR029058">
    <property type="entry name" value="AB_hydrolase_fold"/>
</dbReference>
<keyword evidence="4" id="KW-0732">Signal</keyword>
<proteinExistence type="inferred from homology"/>
<dbReference type="Gene3D" id="3.40.50.1820">
    <property type="entry name" value="alpha/beta hydrolase"/>
    <property type="match status" value="1"/>
</dbReference>
<protein>
    <recommendedName>
        <fullName evidence="7">Carboxypeptidase</fullName>
        <ecNumber evidence="7">3.4.16.-</ecNumber>
    </recommendedName>
</protein>
<dbReference type="SUPFAM" id="SSF53474">
    <property type="entry name" value="alpha/beta-Hydrolases"/>
    <property type="match status" value="1"/>
</dbReference>
<dbReference type="PROSITE" id="PS00131">
    <property type="entry name" value="CARBOXYPEPT_SER_SER"/>
    <property type="match status" value="1"/>
</dbReference>
<evidence type="ECO:0000256" key="3">
    <source>
        <dbReference type="ARBA" id="ARBA00022670"/>
    </source>
</evidence>
<keyword evidence="9" id="KW-1185">Reference proteome</keyword>
<evidence type="ECO:0000256" key="5">
    <source>
        <dbReference type="ARBA" id="ARBA00022801"/>
    </source>
</evidence>
<dbReference type="EC" id="3.4.16.-" evidence="7"/>
<sequence>MFWWLHYTTANVENVEDRPLVIWLQGGPGASSTGFGNFAELGPLDVNLQVRNTSWDKYVNVLFVDNPVGTGYSYVDTNDALTTTNKQIAEDFVEFLKGFYEALPLFKDVPLYIFSESYGGKMTAEIALVLYQAIQNGQIESKFKGIGLGDSWISPIDSVLTWAPYLLTTGVVDKNGYEAIMKVAEKTKESLEAGNFVEATELWGKTERAVDVASYGVDFYNILTKIKGYNNNKIGKSHLHKPNMRDEDYEISVLMNGQVKEALNIDRQWGENTNVFKYLTEDFMKPVTDIVEKLLNTTDIKWVDNLHWSGKEEWISIKQEAFAVDNYNEGYVKKVGNLAMYSINRSGHMVPSDNPAAMNYILKDVTNYV</sequence>
<evidence type="ECO:0000256" key="1">
    <source>
        <dbReference type="ARBA" id="ARBA00009431"/>
    </source>
</evidence>
<dbReference type="InterPro" id="IPR018202">
    <property type="entry name" value="Ser_caboxypep_ser_AS"/>
</dbReference>
<keyword evidence="2 7" id="KW-0121">Carboxypeptidase</keyword>
<dbReference type="Proteomes" id="UP001162164">
    <property type="component" value="Unassembled WGS sequence"/>
</dbReference>
<dbReference type="Pfam" id="PF00450">
    <property type="entry name" value="Peptidase_S10"/>
    <property type="match status" value="1"/>
</dbReference>
<dbReference type="PANTHER" id="PTHR11802">
    <property type="entry name" value="SERINE PROTEASE FAMILY S10 SERINE CARBOXYPEPTIDASE"/>
    <property type="match status" value="1"/>
</dbReference>
<dbReference type="EMBL" id="JAPWTJ010000803">
    <property type="protein sequence ID" value="KAJ8975562.1"/>
    <property type="molecule type" value="Genomic_DNA"/>
</dbReference>
<evidence type="ECO:0000256" key="4">
    <source>
        <dbReference type="ARBA" id="ARBA00022729"/>
    </source>
</evidence>
<comment type="caution">
    <text evidence="8">The sequence shown here is derived from an EMBL/GenBank/DDBJ whole genome shotgun (WGS) entry which is preliminary data.</text>
</comment>
<evidence type="ECO:0000313" key="9">
    <source>
        <dbReference type="Proteomes" id="UP001162164"/>
    </source>
</evidence>
<dbReference type="InterPro" id="IPR001563">
    <property type="entry name" value="Peptidase_S10"/>
</dbReference>